<gene>
    <name evidence="1" type="ORF">SAMN05421823_102666</name>
</gene>
<keyword evidence="2" id="KW-1185">Reference proteome</keyword>
<accession>A0A1G9BN80</accession>
<dbReference type="STRING" id="1075417.SAMN05421823_102666"/>
<dbReference type="AlphaFoldDB" id="A0A1G9BN80"/>
<reference evidence="1 2" key="1">
    <citation type="submission" date="2016-10" db="EMBL/GenBank/DDBJ databases">
        <authorList>
            <person name="de Groot N.N."/>
        </authorList>
    </citation>
    <scope>NUCLEOTIDE SEQUENCE [LARGE SCALE GENOMIC DNA]</scope>
    <source>
        <strain evidence="1 2">DSM 25186</strain>
    </source>
</reference>
<protein>
    <submittedName>
        <fullName evidence="1">Uncharacterized protein</fullName>
    </submittedName>
</protein>
<dbReference type="EMBL" id="FNFO01000002">
    <property type="protein sequence ID" value="SDK40927.1"/>
    <property type="molecule type" value="Genomic_DNA"/>
</dbReference>
<dbReference type="Proteomes" id="UP000198510">
    <property type="component" value="Unassembled WGS sequence"/>
</dbReference>
<proteinExistence type="predicted"/>
<name>A0A1G9BN80_9BACT</name>
<evidence type="ECO:0000313" key="1">
    <source>
        <dbReference type="EMBL" id="SDK40927.1"/>
    </source>
</evidence>
<dbReference type="OrthoDB" id="982569at2"/>
<evidence type="ECO:0000313" key="2">
    <source>
        <dbReference type="Proteomes" id="UP000198510"/>
    </source>
</evidence>
<sequence>MSVPSEQHRLPAYLAFADRYDIQDVATFIRLYDIDELTCFLPATPTDEEKRVLNALIGVEGVTYGYLDWIKSNNTFELLMQWQEQTGRYVDR</sequence>
<organism evidence="1 2">
    <name type="scientific">Catalinimonas alkaloidigena</name>
    <dbReference type="NCBI Taxonomy" id="1075417"/>
    <lineage>
        <taxon>Bacteria</taxon>
        <taxon>Pseudomonadati</taxon>
        <taxon>Bacteroidota</taxon>
        <taxon>Cytophagia</taxon>
        <taxon>Cytophagales</taxon>
        <taxon>Catalimonadaceae</taxon>
        <taxon>Catalinimonas</taxon>
    </lineage>
</organism>
<dbReference type="RefSeq" id="WP_089680512.1">
    <property type="nucleotide sequence ID" value="NZ_FNFO01000002.1"/>
</dbReference>